<gene>
    <name evidence="6" type="ORF">VITFI_CDS1330</name>
</gene>
<dbReference type="GO" id="GO:0046872">
    <property type="term" value="F:metal ion binding"/>
    <property type="evidence" value="ECO:0007669"/>
    <property type="project" value="UniProtKB-KW"/>
</dbReference>
<dbReference type="PANTHER" id="PTHR37164:SF1">
    <property type="entry name" value="BACTERIOHEMERYTHRIN"/>
    <property type="match status" value="1"/>
</dbReference>
<dbReference type="CDD" id="cd12107">
    <property type="entry name" value="Hemerythrin"/>
    <property type="match status" value="1"/>
</dbReference>
<dbReference type="InterPro" id="IPR050669">
    <property type="entry name" value="Hemerythrin"/>
</dbReference>
<dbReference type="PANTHER" id="PTHR37164">
    <property type="entry name" value="BACTERIOHEMERYTHRIN"/>
    <property type="match status" value="1"/>
</dbReference>
<sequence length="172" mass="19843">MIFMPWSRDLSLGLPAIDAQHHWLVDTLNALHTELATHEPDRALIGQVLEGLMDYTVNHFVAEEVLFERYRYPHAQAHKALHDQFTRRVMHMLTDHEAGRSQGGEVVSLLKEWLIQHIMGADKAYAPFLSAAEETERLIALARRQRLRSPRVVVPLLSRAARKRRARQAERT</sequence>
<dbReference type="NCBIfam" id="NF002007">
    <property type="entry name" value="PRK00808.1"/>
    <property type="match status" value="1"/>
</dbReference>
<dbReference type="Pfam" id="PF01814">
    <property type="entry name" value="Hemerythrin"/>
    <property type="match status" value="1"/>
</dbReference>
<protein>
    <submittedName>
        <fullName evidence="6">Hemerythrin</fullName>
    </submittedName>
</protein>
<dbReference type="SUPFAM" id="SSF47188">
    <property type="entry name" value="Hemerythrin-like"/>
    <property type="match status" value="1"/>
</dbReference>
<reference evidence="6 7" key="1">
    <citation type="submission" date="2017-07" db="EMBL/GenBank/DDBJ databases">
        <title>Complete Genome Sequence of the cosmetic ferment Vitreoscilla filiformis (ATCC15551).</title>
        <authorList>
            <person name="Contreras S."/>
            <person name="Sagory-Zalkind P."/>
            <person name="Blanquart H."/>
            <person name="Iltis A."/>
            <person name="Morand S.C."/>
        </authorList>
    </citation>
    <scope>NUCLEOTIDE SEQUENCE [LARGE SCALE GENOMIC DNA]</scope>
    <source>
        <strain evidence="6 7">ATCC 15551</strain>
    </source>
</reference>
<dbReference type="OrthoDB" id="5296936at2"/>
<feature type="domain" description="Hemerythrin-like" evidence="5">
    <location>
        <begin position="14"/>
        <end position="129"/>
    </location>
</feature>
<dbReference type="AlphaFoldDB" id="A0A221KDK3"/>
<accession>A0A221KDK3</accession>
<keyword evidence="7" id="KW-1185">Reference proteome</keyword>
<comment type="similarity">
    <text evidence="1">Belongs to the hemerythrin family.</text>
</comment>
<evidence type="ECO:0000313" key="6">
    <source>
        <dbReference type="EMBL" id="ASM77108.1"/>
    </source>
</evidence>
<dbReference type="InterPro" id="IPR012312">
    <property type="entry name" value="Hemerythrin-like"/>
</dbReference>
<evidence type="ECO:0000256" key="1">
    <source>
        <dbReference type="ARBA" id="ARBA00010587"/>
    </source>
</evidence>
<name>A0A221KDK3_VITFI</name>
<dbReference type="InterPro" id="IPR035938">
    <property type="entry name" value="Hemerythrin-like_sf"/>
</dbReference>
<keyword evidence="3" id="KW-0479">Metal-binding</keyword>
<dbReference type="RefSeq" id="WP_089416310.1">
    <property type="nucleotide sequence ID" value="NZ_CP022423.1"/>
</dbReference>
<dbReference type="NCBIfam" id="NF033749">
    <property type="entry name" value="bact_hemeryth"/>
    <property type="match status" value="1"/>
</dbReference>
<dbReference type="KEGG" id="vff:VITFI_CDS1330"/>
<dbReference type="PROSITE" id="PS00550">
    <property type="entry name" value="HEMERYTHRINS"/>
    <property type="match status" value="1"/>
</dbReference>
<evidence type="ECO:0000256" key="4">
    <source>
        <dbReference type="ARBA" id="ARBA00023004"/>
    </source>
</evidence>
<keyword evidence="4" id="KW-0408">Iron</keyword>
<dbReference type="Proteomes" id="UP000199729">
    <property type="component" value="Chromosome"/>
</dbReference>
<proteinExistence type="inferred from homology"/>
<organism evidence="6 7">
    <name type="scientific">Vitreoscilla filiformis</name>
    <dbReference type="NCBI Taxonomy" id="63"/>
    <lineage>
        <taxon>Bacteria</taxon>
        <taxon>Pseudomonadati</taxon>
        <taxon>Pseudomonadota</taxon>
        <taxon>Betaproteobacteria</taxon>
        <taxon>Neisseriales</taxon>
        <taxon>Neisseriaceae</taxon>
        <taxon>Vitreoscilla</taxon>
    </lineage>
</organism>
<dbReference type="NCBIfam" id="TIGR02481">
    <property type="entry name" value="hemeryth_dom"/>
    <property type="match status" value="1"/>
</dbReference>
<dbReference type="InterPro" id="IPR016131">
    <property type="entry name" value="Haemerythrin_Fe_BS"/>
</dbReference>
<evidence type="ECO:0000313" key="7">
    <source>
        <dbReference type="Proteomes" id="UP000199729"/>
    </source>
</evidence>
<dbReference type="Gene3D" id="1.20.120.50">
    <property type="entry name" value="Hemerythrin-like"/>
    <property type="match status" value="1"/>
</dbReference>
<keyword evidence="2" id="KW-0561">Oxygen transport</keyword>
<keyword evidence="2" id="KW-0813">Transport</keyword>
<dbReference type="GO" id="GO:0005344">
    <property type="term" value="F:oxygen carrier activity"/>
    <property type="evidence" value="ECO:0007669"/>
    <property type="project" value="UniProtKB-KW"/>
</dbReference>
<dbReference type="EMBL" id="CP022423">
    <property type="protein sequence ID" value="ASM77108.1"/>
    <property type="molecule type" value="Genomic_DNA"/>
</dbReference>
<evidence type="ECO:0000259" key="5">
    <source>
        <dbReference type="Pfam" id="PF01814"/>
    </source>
</evidence>
<dbReference type="InterPro" id="IPR012827">
    <property type="entry name" value="Hemerythrin_metal-bd"/>
</dbReference>
<evidence type="ECO:0000256" key="3">
    <source>
        <dbReference type="ARBA" id="ARBA00022723"/>
    </source>
</evidence>
<evidence type="ECO:0000256" key="2">
    <source>
        <dbReference type="ARBA" id="ARBA00022621"/>
    </source>
</evidence>